<dbReference type="KEGG" id="talb:FTW19_08810"/>
<evidence type="ECO:0000256" key="1">
    <source>
        <dbReference type="SAM" id="SignalP"/>
    </source>
</evidence>
<evidence type="ECO:0000313" key="3">
    <source>
        <dbReference type="Proteomes" id="UP000321820"/>
    </source>
</evidence>
<accession>A0A5B9EC95</accession>
<evidence type="ECO:0008006" key="4">
    <source>
        <dbReference type="Google" id="ProtNLM"/>
    </source>
</evidence>
<reference evidence="2 3" key="1">
    <citation type="submission" date="2019-08" db="EMBL/GenBank/DDBJ databases">
        <title>Complete genome sequence of Terriglobus albidus strain ORNL.</title>
        <authorList>
            <person name="Podar M."/>
        </authorList>
    </citation>
    <scope>NUCLEOTIDE SEQUENCE [LARGE SCALE GENOMIC DNA]</scope>
    <source>
        <strain evidence="2 3">ORNL</strain>
    </source>
</reference>
<dbReference type="RefSeq" id="WP_147647271.1">
    <property type="nucleotide sequence ID" value="NZ_CP042806.1"/>
</dbReference>
<feature type="signal peptide" evidence="1">
    <location>
        <begin position="1"/>
        <end position="19"/>
    </location>
</feature>
<name>A0A5B9EC95_9BACT</name>
<keyword evidence="1" id="KW-0732">Signal</keyword>
<keyword evidence="3" id="KW-1185">Reference proteome</keyword>
<proteinExistence type="predicted"/>
<feature type="chain" id="PRO_5023038171" description="TonB C-terminal domain-containing protein" evidence="1">
    <location>
        <begin position="20"/>
        <end position="358"/>
    </location>
</feature>
<protein>
    <recommendedName>
        <fullName evidence="4">TonB C-terminal domain-containing protein</fullName>
    </recommendedName>
</protein>
<sequence>MMRALIFALCGIAVMGAPAEQPWKPADVLRAQRLEVREAYRQPWHRIVSFQLYDQQGHPIQAGTVEDFYSSPDSQRRVFTSTKQHFTTYTTAEGTFVDVRNISLSPALLLALAGLGETGVPDVLPRDRFLSEHAPGHGNLACFGTQRTDESGMYAVSLVDAPTTCFQATSGELRAVKRNGIVTAILDWNTLREHRVPGRITVFGEEGKIAELTVTLLEPLDHSLDNPPSNIRLHPAHGAELAACDQGGYSPVGLPQSHTPRLQAYVHVDRNGKPDNIRVLSRADTLTQGYVAEEMKHRSYSPCVVDGRVTDFSFITSVYRPEMNQVSTAGFLSGWNAYLGPGANDSSNSLSNLAIAGW</sequence>
<gene>
    <name evidence="2" type="ORF">FTW19_08810</name>
</gene>
<dbReference type="AlphaFoldDB" id="A0A5B9EC95"/>
<dbReference type="Proteomes" id="UP000321820">
    <property type="component" value="Chromosome"/>
</dbReference>
<organism evidence="2 3">
    <name type="scientific">Terriglobus albidus</name>
    <dbReference type="NCBI Taxonomy" id="1592106"/>
    <lineage>
        <taxon>Bacteria</taxon>
        <taxon>Pseudomonadati</taxon>
        <taxon>Acidobacteriota</taxon>
        <taxon>Terriglobia</taxon>
        <taxon>Terriglobales</taxon>
        <taxon>Acidobacteriaceae</taxon>
        <taxon>Terriglobus</taxon>
    </lineage>
</organism>
<evidence type="ECO:0000313" key="2">
    <source>
        <dbReference type="EMBL" id="QEE28081.1"/>
    </source>
</evidence>
<dbReference type="EMBL" id="CP042806">
    <property type="protein sequence ID" value="QEE28081.1"/>
    <property type="molecule type" value="Genomic_DNA"/>
</dbReference>